<feature type="domain" description="Ig-like" evidence="26">
    <location>
        <begin position="352"/>
        <end position="487"/>
    </location>
</feature>
<dbReference type="InterPro" id="IPR026966">
    <property type="entry name" value="Neurofascin/L1/NrCAM_C"/>
</dbReference>
<dbReference type="InterPro" id="IPR003961">
    <property type="entry name" value="FN3_dom"/>
</dbReference>
<dbReference type="FunFam" id="2.60.40.10:FF:000028">
    <property type="entry name" value="Neuronal cell adhesion molecule"/>
    <property type="match status" value="1"/>
</dbReference>
<feature type="domain" description="Fibronectin type-III" evidence="27">
    <location>
        <begin position="774"/>
        <end position="877"/>
    </location>
</feature>
<dbReference type="CDD" id="cd00063">
    <property type="entry name" value="FN3"/>
    <property type="match status" value="4"/>
</dbReference>
<dbReference type="GO" id="GO:0007411">
    <property type="term" value="P:axon guidance"/>
    <property type="evidence" value="ECO:0007669"/>
    <property type="project" value="TreeGrafter"/>
</dbReference>
<dbReference type="InterPro" id="IPR013783">
    <property type="entry name" value="Ig-like_fold"/>
</dbReference>
<keyword evidence="14 25" id="KW-0472">Membrane</keyword>
<dbReference type="FunFam" id="2.60.40.10:FF:000057">
    <property type="entry name" value="neural cell adhesion molecule L1"/>
    <property type="match status" value="1"/>
</dbReference>
<dbReference type="Pfam" id="PF13927">
    <property type="entry name" value="Ig_3"/>
    <property type="match status" value="2"/>
</dbReference>
<keyword evidence="13 25" id="KW-1133">Transmembrane helix</keyword>
<comment type="function">
    <text evidence="21">Neural cell adhesion molecule involved in the dynamics of cell adhesion and in the generation of transmembrane signals at tyrosine kinase receptors. During brain development, critical in multiple processes, including neuronal migration, axonal growth and fasciculation, and synaptogenesis. In the mature brain, plays a role in the dynamics of neuronal structure and function, including synaptic plasticity.</text>
</comment>
<reference evidence="28" key="3">
    <citation type="submission" date="2025-08" db="UniProtKB">
        <authorList>
            <consortium name="Ensembl"/>
        </authorList>
    </citation>
    <scope>IDENTIFICATION</scope>
</reference>
<dbReference type="PANTHER" id="PTHR44170">
    <property type="entry name" value="PROTEIN SIDEKICK"/>
    <property type="match status" value="1"/>
</dbReference>
<dbReference type="FunFam" id="2.60.40.10:FF:000367">
    <property type="entry name" value="Neural cell adhesion molecule L1-like protein"/>
    <property type="match status" value="1"/>
</dbReference>
<evidence type="ECO:0000256" key="13">
    <source>
        <dbReference type="ARBA" id="ARBA00022989"/>
    </source>
</evidence>
<evidence type="ECO:0000256" key="9">
    <source>
        <dbReference type="ARBA" id="ARBA00022737"/>
    </source>
</evidence>
<keyword evidence="9" id="KW-0677">Repeat</keyword>
<evidence type="ECO:0000256" key="17">
    <source>
        <dbReference type="ARBA" id="ARBA00023180"/>
    </source>
</evidence>
<keyword evidence="19" id="KW-0393">Immunoglobulin domain</keyword>
<keyword evidence="6" id="KW-1003">Cell membrane</keyword>
<keyword evidence="15" id="KW-1015">Disulfide bond</keyword>
<comment type="catalytic activity">
    <reaction evidence="20">
        <text>O-phospho-L-tyrosyl-[protein] + H2O = L-tyrosyl-[protein] + phosphate</text>
        <dbReference type="Rhea" id="RHEA:10684"/>
        <dbReference type="Rhea" id="RHEA-COMP:10136"/>
        <dbReference type="Rhea" id="RHEA-COMP:20101"/>
        <dbReference type="ChEBI" id="CHEBI:15377"/>
        <dbReference type="ChEBI" id="CHEBI:43474"/>
        <dbReference type="ChEBI" id="CHEBI:46858"/>
        <dbReference type="ChEBI" id="CHEBI:61978"/>
        <dbReference type="EC" id="3.1.3.48"/>
    </reaction>
</comment>
<dbReference type="FunFam" id="2.60.40.10:FF:000010">
    <property type="entry name" value="receptor-type tyrosine-protein phosphatase delta isoform X1"/>
    <property type="match status" value="1"/>
</dbReference>
<evidence type="ECO:0000256" key="2">
    <source>
        <dbReference type="ARBA" id="ARBA00004624"/>
    </source>
</evidence>
<evidence type="ECO:0000256" key="16">
    <source>
        <dbReference type="ARBA" id="ARBA00023170"/>
    </source>
</evidence>
<dbReference type="SMART" id="SM00060">
    <property type="entry name" value="FN3"/>
    <property type="match status" value="3"/>
</dbReference>
<evidence type="ECO:0000256" key="5">
    <source>
        <dbReference type="ARBA" id="ARBA00013064"/>
    </source>
</evidence>
<feature type="domain" description="Ig-like" evidence="26">
    <location>
        <begin position="153"/>
        <end position="246"/>
    </location>
</feature>
<feature type="region of interest" description="Disordered" evidence="24">
    <location>
        <begin position="657"/>
        <end position="679"/>
    </location>
</feature>
<evidence type="ECO:0000256" key="4">
    <source>
        <dbReference type="ARBA" id="ARBA00010504"/>
    </source>
</evidence>
<dbReference type="InterPro" id="IPR003599">
    <property type="entry name" value="Ig_sub"/>
</dbReference>
<evidence type="ECO:0000256" key="20">
    <source>
        <dbReference type="ARBA" id="ARBA00051722"/>
    </source>
</evidence>
<evidence type="ECO:0000256" key="14">
    <source>
        <dbReference type="ARBA" id="ARBA00023136"/>
    </source>
</evidence>
<dbReference type="Pfam" id="PF13882">
    <property type="entry name" value="Bravo_FIGEY"/>
    <property type="match status" value="1"/>
</dbReference>
<reference evidence="28" key="4">
    <citation type="submission" date="2025-09" db="UniProtKB">
        <authorList>
            <consortium name="Ensembl"/>
        </authorList>
    </citation>
    <scope>IDENTIFICATION</scope>
</reference>
<dbReference type="Pfam" id="PF07679">
    <property type="entry name" value="I-set"/>
    <property type="match status" value="2"/>
</dbReference>
<dbReference type="Proteomes" id="UP000265140">
    <property type="component" value="Chromosome 17"/>
</dbReference>
<evidence type="ECO:0000256" key="15">
    <source>
        <dbReference type="ARBA" id="ARBA00023157"/>
    </source>
</evidence>
<protein>
    <recommendedName>
        <fullName evidence="23">Neural cell adhesion molecule L1</fullName>
        <ecNumber evidence="5">3.1.3.48</ecNumber>
    </recommendedName>
</protein>
<evidence type="ECO:0000256" key="11">
    <source>
        <dbReference type="ARBA" id="ARBA00022889"/>
    </source>
</evidence>
<accession>A0A6Q2X9K6</accession>
<feature type="region of interest" description="Disordered" evidence="24">
    <location>
        <begin position="987"/>
        <end position="1034"/>
    </location>
</feature>
<reference evidence="28" key="2">
    <citation type="submission" date="2020-02" db="EMBL/GenBank/DDBJ databases">
        <title>Esox lucius (northern pike) genome, fEsoLuc1, primary haplotype.</title>
        <authorList>
            <person name="Myers G."/>
            <person name="Karagic N."/>
            <person name="Meyer A."/>
            <person name="Pippel M."/>
            <person name="Reichard M."/>
            <person name="Winkler S."/>
            <person name="Tracey A."/>
            <person name="Sims Y."/>
            <person name="Howe K."/>
            <person name="Rhie A."/>
            <person name="Formenti G."/>
            <person name="Durbin R."/>
            <person name="Fedrigo O."/>
            <person name="Jarvis E.D."/>
        </authorList>
    </citation>
    <scope>NUCLEOTIDE SEQUENCE [LARGE SCALE GENOMIC DNA]</scope>
</reference>
<dbReference type="InterPro" id="IPR007110">
    <property type="entry name" value="Ig-like_dom"/>
</dbReference>
<evidence type="ECO:0000256" key="8">
    <source>
        <dbReference type="ARBA" id="ARBA00022729"/>
    </source>
</evidence>
<keyword evidence="18" id="KW-0966">Cell projection</keyword>
<feature type="compositionally biased region" description="Basic and acidic residues" evidence="24">
    <location>
        <begin position="987"/>
        <end position="998"/>
    </location>
</feature>
<feature type="domain" description="Fibronectin type-III" evidence="27">
    <location>
        <begin position="576"/>
        <end position="671"/>
    </location>
</feature>
<evidence type="ECO:0000313" key="29">
    <source>
        <dbReference type="Proteomes" id="UP000265140"/>
    </source>
</evidence>
<dbReference type="Pfam" id="PF00041">
    <property type="entry name" value="fn3"/>
    <property type="match status" value="3"/>
</dbReference>
<evidence type="ECO:0000256" key="18">
    <source>
        <dbReference type="ARBA" id="ARBA00023273"/>
    </source>
</evidence>
<comment type="subunit">
    <text evidence="22">Interacts with SHTN1; the interaction occurs in axonal growth cones. Interacts with isoform 2 of BSG.</text>
</comment>
<comment type="subcellular location">
    <subcellularLocation>
        <location evidence="1">Cell membrane</location>
        <topology evidence="1">Single-pass type I membrane protein</topology>
    </subcellularLocation>
    <subcellularLocation>
        <location evidence="2">Cell projection</location>
        <location evidence="2">Growth cone</location>
    </subcellularLocation>
</comment>
<proteinExistence type="inferred from homology"/>
<evidence type="ECO:0000256" key="19">
    <source>
        <dbReference type="ARBA" id="ARBA00023319"/>
    </source>
</evidence>
<keyword evidence="8" id="KW-0732">Signal</keyword>
<keyword evidence="29" id="KW-1185">Reference proteome</keyword>
<reference evidence="29" key="1">
    <citation type="journal article" date="2014" name="PLoS ONE">
        <title>The genome and linkage map of the northern pike (Esox lucius): conserved synteny revealed between the salmonid sister group and the Neoteleostei.</title>
        <authorList>
            <person name="Rondeau E.B."/>
            <person name="Minkley D.R."/>
            <person name="Leong J.S."/>
            <person name="Messmer A.M."/>
            <person name="Jantzen J.R."/>
            <person name="von Schalburg K.R."/>
            <person name="Lemon C."/>
            <person name="Bird N.H."/>
            <person name="Koop B.F."/>
        </authorList>
    </citation>
    <scope>NUCLEOTIDE SEQUENCE</scope>
</reference>
<dbReference type="InterPro" id="IPR036116">
    <property type="entry name" value="FN3_sf"/>
</dbReference>
<dbReference type="SMART" id="SM00408">
    <property type="entry name" value="IGc2"/>
    <property type="match status" value="4"/>
</dbReference>
<evidence type="ECO:0000256" key="23">
    <source>
        <dbReference type="ARBA" id="ARBA00074488"/>
    </source>
</evidence>
<dbReference type="GO" id="GO:0007420">
    <property type="term" value="P:brain development"/>
    <property type="evidence" value="ECO:0007669"/>
    <property type="project" value="TreeGrafter"/>
</dbReference>
<evidence type="ECO:0000256" key="10">
    <source>
        <dbReference type="ARBA" id="ARBA00022801"/>
    </source>
</evidence>
<feature type="domain" description="Fibronectin type-III" evidence="27">
    <location>
        <begin position="676"/>
        <end position="769"/>
    </location>
</feature>
<evidence type="ECO:0000256" key="22">
    <source>
        <dbReference type="ARBA" id="ARBA00063896"/>
    </source>
</evidence>
<evidence type="ECO:0000256" key="12">
    <source>
        <dbReference type="ARBA" id="ARBA00022912"/>
    </source>
</evidence>
<evidence type="ECO:0000313" key="28">
    <source>
        <dbReference type="Ensembl" id="ENSELUP00000049912.2"/>
    </source>
</evidence>
<dbReference type="Bgee" id="ENSELUG00000003353">
    <property type="expression patterns" value="Expressed in brain and 13 other cell types or tissues"/>
</dbReference>
<dbReference type="FunFam" id="2.60.40.10:FF:000005">
    <property type="entry name" value="Neuronal cell adhesion molecule"/>
    <property type="match status" value="1"/>
</dbReference>
<evidence type="ECO:0000259" key="27">
    <source>
        <dbReference type="PROSITE" id="PS50853"/>
    </source>
</evidence>
<evidence type="ECO:0000256" key="25">
    <source>
        <dbReference type="SAM" id="Phobius"/>
    </source>
</evidence>
<dbReference type="FunFam" id="2.60.40.10:FF:000038">
    <property type="entry name" value="Neuronal cell adhesion molecule"/>
    <property type="match status" value="1"/>
</dbReference>
<keyword evidence="10" id="KW-0378">Hydrolase</keyword>
<feature type="transmembrane region" description="Helical" evidence="25">
    <location>
        <begin position="948"/>
        <end position="969"/>
    </location>
</feature>
<keyword evidence="12" id="KW-0904">Protein phosphatase</keyword>
<dbReference type="PROSITE" id="PS50853">
    <property type="entry name" value="FN3"/>
    <property type="match status" value="3"/>
</dbReference>
<name>A0A6Q2X9K6_ESOLU</name>
<dbReference type="GO" id="GO:0098632">
    <property type="term" value="F:cell-cell adhesion mediator activity"/>
    <property type="evidence" value="ECO:0007669"/>
    <property type="project" value="TreeGrafter"/>
</dbReference>
<evidence type="ECO:0000256" key="6">
    <source>
        <dbReference type="ARBA" id="ARBA00022475"/>
    </source>
</evidence>
<evidence type="ECO:0000256" key="1">
    <source>
        <dbReference type="ARBA" id="ARBA00004251"/>
    </source>
</evidence>
<dbReference type="SMART" id="SM00409">
    <property type="entry name" value="IG"/>
    <property type="match status" value="5"/>
</dbReference>
<comment type="similarity">
    <text evidence="3">Belongs to the immunoglobulin superfamily. L1/neurofascin/NgCAM family.</text>
</comment>
<feature type="domain" description="Ig-like" evidence="26">
    <location>
        <begin position="58"/>
        <end position="145"/>
    </location>
</feature>
<keyword evidence="7 25" id="KW-0812">Transmembrane</keyword>
<dbReference type="GO" id="GO:0030426">
    <property type="term" value="C:growth cone"/>
    <property type="evidence" value="ECO:0007669"/>
    <property type="project" value="UniProtKB-SubCell"/>
</dbReference>
<sequence>MNTEISVFCRAMRMRSSKWSPGLALLMGVVTSICAFTLTAAIDIPLEVLGHVNIEQLPTITEASPGSMIAFPFDESFPMTCKAKGNPEPEFRWTKDGEDFDPYQDPRLIKEDNSGTFVIPNTGNLTEYQGTYRCYATNKLGTAITEEIEFIVPHVPKFPKEKIDPIEVEEGQPVILECNPPKGIPPLQIYWMTIDLRHIEQDDRVSMGLNGDLFFSNALWKDSRRDYCCFAAFPRIRTIVQKTAMSLIVKSTNSILKRKPSLLVPSGVKSETRLVKGETLQLECIAEGFPTPKIEWVKIDHRLPDKVSIENHGKLLTIHHVDEEDSGKYRCKAKNIHGEAVHNFDVSVEEPPRWVTEPESQLSMIGSDVHIKCSASGTPPPTIQWMVNGKPLEEFDNAIVLHNAKSANSAVYQCEASNRHGTLLANANIMIMSKNKDDSTGSVEGPRFTVHENGSLEIHNAEKEDVGQYTCDTENTEGKSAITAVLEVKDPTKIYQTPKDLQVPVGSTAHFSCLSVYDNSFTLNRTENSGYLIEDGMLQIVNVSHRDQGMYKCVARTPVDLDTASAVLIVLDVPDAPEDLVLSERKGRSVKLKWIPGKDHNSSITDFIIEYEESQWEPGNWNELQRVPGNHDSAVLKLYGHVDYRFRVSGVNAIGRGRPSEPTERYKTPPSAPDKNPENIKIEGHLPHELDINWEPLSPIEHNGPGLEYKVSYKRQDVEEDWQEHVVKRHSFVVKNTPTFVPYEIQIQARNYQGWAPEPKVVTGYSGEDFPSAAPDDVAVEVMNNSLVKVSWTPVHKDKLHGHLGGYRVIPRPQKKCLLDSKKTHGEKHTLTVPGERNHAVVPGLTPFTEYSLMVMTFNGRGSGPGSHPVTFKTPEGGKIGREGGAVGCIDSHTVTLTWAPPTETNGVLTGYKLEYQLSQVKVKSVVLLSLVLSGLASIHGGISTQGWFIGLMCAVALLTLIVLIACFVNRNKGGKYSVKEKEDLHPDLESQGMHDDTFCEYSDNDEKPLKGSQHSLSGQIKAEDSGDSLVDYGDEDVQFNEDGSFIGEYAGRKEKRVSMEVKGTTKQSTA</sequence>
<organism evidence="28 29">
    <name type="scientific">Esox lucius</name>
    <name type="common">Northern pike</name>
    <dbReference type="NCBI Taxonomy" id="8010"/>
    <lineage>
        <taxon>Eukaryota</taxon>
        <taxon>Metazoa</taxon>
        <taxon>Chordata</taxon>
        <taxon>Craniata</taxon>
        <taxon>Vertebrata</taxon>
        <taxon>Euteleostomi</taxon>
        <taxon>Actinopterygii</taxon>
        <taxon>Neopterygii</taxon>
        <taxon>Teleostei</taxon>
        <taxon>Protacanthopterygii</taxon>
        <taxon>Esociformes</taxon>
        <taxon>Esocidae</taxon>
        <taxon>Esox</taxon>
    </lineage>
</organism>
<evidence type="ECO:0000256" key="21">
    <source>
        <dbReference type="ARBA" id="ARBA00060042"/>
    </source>
</evidence>
<evidence type="ECO:0000256" key="7">
    <source>
        <dbReference type="ARBA" id="ARBA00022692"/>
    </source>
</evidence>
<dbReference type="Gene3D" id="2.60.40.10">
    <property type="entry name" value="Immunoglobulins"/>
    <property type="match status" value="10"/>
</dbReference>
<dbReference type="SUPFAM" id="SSF48726">
    <property type="entry name" value="Immunoglobulin"/>
    <property type="match status" value="6"/>
</dbReference>
<dbReference type="GeneTree" id="ENSGT00940000165371"/>
<evidence type="ECO:0000256" key="3">
    <source>
        <dbReference type="ARBA" id="ARBA00008588"/>
    </source>
</evidence>
<dbReference type="InterPro" id="IPR036179">
    <property type="entry name" value="Ig-like_dom_sf"/>
</dbReference>
<keyword evidence="11" id="KW-0130">Cell adhesion</keyword>
<dbReference type="GO" id="GO:0005886">
    <property type="term" value="C:plasma membrane"/>
    <property type="evidence" value="ECO:0007669"/>
    <property type="project" value="UniProtKB-SubCell"/>
</dbReference>
<dbReference type="PROSITE" id="PS50835">
    <property type="entry name" value="IG_LIKE"/>
    <property type="match status" value="4"/>
</dbReference>
<dbReference type="GO" id="GO:0004725">
    <property type="term" value="F:protein tyrosine phosphatase activity"/>
    <property type="evidence" value="ECO:0007669"/>
    <property type="project" value="UniProtKB-EC"/>
</dbReference>
<dbReference type="Ensembl" id="ENSELUT00000081520.2">
    <property type="protein sequence ID" value="ENSELUP00000049912.2"/>
    <property type="gene ID" value="ENSELUG00000003353.3"/>
</dbReference>
<comment type="similarity">
    <text evidence="4">Belongs to the protein-tyrosine phosphatase family. Receptor class 2A subfamily.</text>
</comment>
<keyword evidence="17" id="KW-0325">Glycoprotein</keyword>
<dbReference type="EC" id="3.1.3.48" evidence="5"/>
<dbReference type="AlphaFoldDB" id="A0A6Q2X9K6"/>
<dbReference type="InterPro" id="IPR003598">
    <property type="entry name" value="Ig_sub2"/>
</dbReference>
<feature type="domain" description="Ig-like" evidence="26">
    <location>
        <begin position="260"/>
        <end position="347"/>
    </location>
</feature>
<dbReference type="PANTHER" id="PTHR44170:SF45">
    <property type="entry name" value="NEURAL CELL ADHESION MOLECULE L1-LIKE PROTEIN ISOFORM X1"/>
    <property type="match status" value="1"/>
</dbReference>
<feature type="compositionally biased region" description="Basic and acidic residues" evidence="24">
    <location>
        <begin position="658"/>
        <end position="667"/>
    </location>
</feature>
<dbReference type="GO" id="GO:0009986">
    <property type="term" value="C:cell surface"/>
    <property type="evidence" value="ECO:0007669"/>
    <property type="project" value="UniProtKB-ARBA"/>
</dbReference>
<dbReference type="InterPro" id="IPR013098">
    <property type="entry name" value="Ig_I-set"/>
</dbReference>
<keyword evidence="16" id="KW-0675">Receptor</keyword>
<evidence type="ECO:0000256" key="24">
    <source>
        <dbReference type="SAM" id="MobiDB-lite"/>
    </source>
</evidence>
<dbReference type="SUPFAM" id="SSF49265">
    <property type="entry name" value="Fibronectin type III"/>
    <property type="match status" value="2"/>
</dbReference>
<evidence type="ECO:0000259" key="26">
    <source>
        <dbReference type="PROSITE" id="PS50835"/>
    </source>
</evidence>